<sequence>MRTQTDVTQKQRAGEHKTQWPQKSNMGIHSPAVRGAPANGLSVLFSLCKMGVALFVRGHFMGGSKESTVSDRKVSVPKFDNIPWLCEASLRNKPLVPSLPKRYPQTSATAKKDMNLPNLFPVPDDLSKAWRHQSDPVLGRSRPLCPTCREMKMVQPRTMMIPDDLKRSFEHLTSHRMKSLQPPKAQTVPECSRDDLLTESTQRCPSLRGERESAPSRLPILGPRTAAFYRLLSDAWHTLQEAQGPSSPGRQPTGRTARQRVIKAFVPDSQRANNLDKPDSDTGSFS</sequence>
<dbReference type="InParanoid" id="A0A7J8CPJ5"/>
<accession>A0A7J8CPJ5</accession>
<feature type="compositionally biased region" description="Polar residues" evidence="1">
    <location>
        <begin position="240"/>
        <end position="256"/>
    </location>
</feature>
<protein>
    <submittedName>
        <fullName evidence="2">Uncharacterized protein</fullName>
    </submittedName>
</protein>
<reference evidence="2 3" key="1">
    <citation type="journal article" date="2020" name="Nature">
        <title>Six reference-quality genomes reveal evolution of bat adaptations.</title>
        <authorList>
            <person name="Jebb D."/>
            <person name="Huang Z."/>
            <person name="Pippel M."/>
            <person name="Hughes G.M."/>
            <person name="Lavrichenko K."/>
            <person name="Devanna P."/>
            <person name="Winkler S."/>
            <person name="Jermiin L.S."/>
            <person name="Skirmuntt E.C."/>
            <person name="Katzourakis A."/>
            <person name="Burkitt-Gray L."/>
            <person name="Ray D.A."/>
            <person name="Sullivan K.A.M."/>
            <person name="Roscito J.G."/>
            <person name="Kirilenko B.M."/>
            <person name="Davalos L.M."/>
            <person name="Corthals A.P."/>
            <person name="Power M.L."/>
            <person name="Jones G."/>
            <person name="Ransome R.D."/>
            <person name="Dechmann D.K.N."/>
            <person name="Locatelli A.G."/>
            <person name="Puechmaille S.J."/>
            <person name="Fedrigo O."/>
            <person name="Jarvis E.D."/>
            <person name="Hiller M."/>
            <person name="Vernes S.C."/>
            <person name="Myers E.W."/>
            <person name="Teeling E.C."/>
        </authorList>
    </citation>
    <scope>NUCLEOTIDE SEQUENCE [LARGE SCALE GENOMIC DNA]</scope>
    <source>
        <strain evidence="2">MMolMol1</strain>
        <tissue evidence="2">Muscle</tissue>
    </source>
</reference>
<organism evidence="2 3">
    <name type="scientific">Molossus molossus</name>
    <name type="common">Pallas' mastiff bat</name>
    <name type="synonym">Vespertilio molossus</name>
    <dbReference type="NCBI Taxonomy" id="27622"/>
    <lineage>
        <taxon>Eukaryota</taxon>
        <taxon>Metazoa</taxon>
        <taxon>Chordata</taxon>
        <taxon>Craniata</taxon>
        <taxon>Vertebrata</taxon>
        <taxon>Euteleostomi</taxon>
        <taxon>Mammalia</taxon>
        <taxon>Eutheria</taxon>
        <taxon>Laurasiatheria</taxon>
        <taxon>Chiroptera</taxon>
        <taxon>Yangochiroptera</taxon>
        <taxon>Molossidae</taxon>
        <taxon>Molossus</taxon>
    </lineage>
</organism>
<dbReference type="EMBL" id="JACASF010000020">
    <property type="protein sequence ID" value="KAF6412797.1"/>
    <property type="molecule type" value="Genomic_DNA"/>
</dbReference>
<feature type="region of interest" description="Disordered" evidence="1">
    <location>
        <begin position="240"/>
        <end position="286"/>
    </location>
</feature>
<dbReference type="Proteomes" id="UP000550707">
    <property type="component" value="Unassembled WGS sequence"/>
</dbReference>
<name>A0A7J8CPJ5_MOLMO</name>
<dbReference type="AlphaFoldDB" id="A0A7J8CPJ5"/>
<comment type="caution">
    <text evidence="2">The sequence shown here is derived from an EMBL/GenBank/DDBJ whole genome shotgun (WGS) entry which is preliminary data.</text>
</comment>
<dbReference type="PANTHER" id="PTHR39410:SF1">
    <property type="entry name" value="RIKEN CDNA 4930558K02 GENE"/>
    <property type="match status" value="1"/>
</dbReference>
<evidence type="ECO:0000256" key="1">
    <source>
        <dbReference type="SAM" id="MobiDB-lite"/>
    </source>
</evidence>
<feature type="region of interest" description="Disordered" evidence="1">
    <location>
        <begin position="1"/>
        <end position="31"/>
    </location>
</feature>
<proteinExistence type="predicted"/>
<feature type="compositionally biased region" description="Polar residues" evidence="1">
    <location>
        <begin position="1"/>
        <end position="11"/>
    </location>
</feature>
<feature type="region of interest" description="Disordered" evidence="1">
    <location>
        <begin position="199"/>
        <end position="218"/>
    </location>
</feature>
<dbReference type="Pfam" id="PF15081">
    <property type="entry name" value="DUF4548"/>
    <property type="match status" value="1"/>
</dbReference>
<evidence type="ECO:0000313" key="3">
    <source>
        <dbReference type="Proteomes" id="UP000550707"/>
    </source>
</evidence>
<gene>
    <name evidence="2" type="ORF">HJG59_001768</name>
</gene>
<dbReference type="InterPro" id="IPR027845">
    <property type="entry name" value="DUF4548"/>
</dbReference>
<keyword evidence="3" id="KW-1185">Reference proteome</keyword>
<evidence type="ECO:0000313" key="2">
    <source>
        <dbReference type="EMBL" id="KAF6412797.1"/>
    </source>
</evidence>
<dbReference type="PANTHER" id="PTHR39410">
    <property type="entry name" value="RIKEN CDNA 4930558K02 GENE"/>
    <property type="match status" value="1"/>
</dbReference>